<name>A0A9Q1EDB3_SYNKA</name>
<dbReference type="AlphaFoldDB" id="A0A9Q1EDB3"/>
<dbReference type="EMBL" id="JAINUF010000019">
    <property type="protein sequence ID" value="KAJ8336681.1"/>
    <property type="molecule type" value="Genomic_DNA"/>
</dbReference>
<dbReference type="InterPro" id="IPR036116">
    <property type="entry name" value="FN3_sf"/>
</dbReference>
<reference evidence="3" key="1">
    <citation type="journal article" date="2023" name="Science">
        <title>Genome structures resolve the early diversification of teleost fishes.</title>
        <authorList>
            <person name="Parey E."/>
            <person name="Louis A."/>
            <person name="Montfort J."/>
            <person name="Bouchez O."/>
            <person name="Roques C."/>
            <person name="Iampietro C."/>
            <person name="Lluch J."/>
            <person name="Castinel A."/>
            <person name="Donnadieu C."/>
            <person name="Desvignes T."/>
            <person name="Floi Bucao C."/>
            <person name="Jouanno E."/>
            <person name="Wen M."/>
            <person name="Mejri S."/>
            <person name="Dirks R."/>
            <person name="Jansen H."/>
            <person name="Henkel C."/>
            <person name="Chen W.J."/>
            <person name="Zahm M."/>
            <person name="Cabau C."/>
            <person name="Klopp C."/>
            <person name="Thompson A.W."/>
            <person name="Robinson-Rechavi M."/>
            <person name="Braasch I."/>
            <person name="Lecointre G."/>
            <person name="Bobe J."/>
            <person name="Postlethwait J.H."/>
            <person name="Berthelot C."/>
            <person name="Roest Crollius H."/>
            <person name="Guiguen Y."/>
        </authorList>
    </citation>
    <scope>NUCLEOTIDE SEQUENCE</scope>
    <source>
        <strain evidence="3">WJC10195</strain>
    </source>
</reference>
<feature type="domain" description="Fibronectin type-III" evidence="2">
    <location>
        <begin position="1"/>
        <end position="68"/>
    </location>
</feature>
<dbReference type="InterPro" id="IPR013783">
    <property type="entry name" value="Ig-like_fold"/>
</dbReference>
<dbReference type="PANTHER" id="PTHR46708">
    <property type="entry name" value="TENASCIN"/>
    <property type="match status" value="1"/>
</dbReference>
<evidence type="ECO:0000259" key="2">
    <source>
        <dbReference type="PROSITE" id="PS50853"/>
    </source>
</evidence>
<accession>A0A9Q1EDB3</accession>
<evidence type="ECO:0000256" key="1">
    <source>
        <dbReference type="ARBA" id="ARBA00022737"/>
    </source>
</evidence>
<dbReference type="SMART" id="SM00060">
    <property type="entry name" value="FN3"/>
    <property type="match status" value="2"/>
</dbReference>
<feature type="domain" description="Fibronectin type-III" evidence="2">
    <location>
        <begin position="161"/>
        <end position="251"/>
    </location>
</feature>
<organism evidence="3 4">
    <name type="scientific">Synaphobranchus kaupii</name>
    <name type="common">Kaup's arrowtooth eel</name>
    <dbReference type="NCBI Taxonomy" id="118154"/>
    <lineage>
        <taxon>Eukaryota</taxon>
        <taxon>Metazoa</taxon>
        <taxon>Chordata</taxon>
        <taxon>Craniata</taxon>
        <taxon>Vertebrata</taxon>
        <taxon>Euteleostomi</taxon>
        <taxon>Actinopterygii</taxon>
        <taxon>Neopterygii</taxon>
        <taxon>Teleostei</taxon>
        <taxon>Anguilliformes</taxon>
        <taxon>Synaphobranchidae</taxon>
        <taxon>Synaphobranchus</taxon>
    </lineage>
</organism>
<feature type="domain" description="Fibronectin type-III" evidence="2">
    <location>
        <begin position="69"/>
        <end position="160"/>
    </location>
</feature>
<dbReference type="InterPro" id="IPR050991">
    <property type="entry name" value="ECM_Regulatory_Proteins"/>
</dbReference>
<comment type="caution">
    <text evidence="3">The sequence shown here is derived from an EMBL/GenBank/DDBJ whole genome shotgun (WGS) entry which is preliminary data.</text>
</comment>
<keyword evidence="4" id="KW-1185">Reference proteome</keyword>
<dbReference type="PANTHER" id="PTHR46708:SF2">
    <property type="entry name" value="FIBRONECTIN TYPE-III DOMAIN-CONTAINING PROTEIN"/>
    <property type="match status" value="1"/>
</dbReference>
<keyword evidence="1" id="KW-0677">Repeat</keyword>
<dbReference type="Proteomes" id="UP001152622">
    <property type="component" value="Chromosome 19"/>
</dbReference>
<protein>
    <recommendedName>
        <fullName evidence="2">Fibronectin type-III domain-containing protein</fullName>
    </recommendedName>
</protein>
<gene>
    <name evidence="3" type="ORF">SKAU_G00379010</name>
</gene>
<dbReference type="Pfam" id="PF00041">
    <property type="entry name" value="fn3"/>
    <property type="match status" value="2"/>
</dbReference>
<dbReference type="OrthoDB" id="8933989at2759"/>
<dbReference type="Gene3D" id="2.60.40.10">
    <property type="entry name" value="Immunoglobulins"/>
    <property type="match status" value="3"/>
</dbReference>
<dbReference type="PROSITE" id="PS50853">
    <property type="entry name" value="FN3"/>
    <property type="match status" value="3"/>
</dbReference>
<evidence type="ECO:0000313" key="4">
    <source>
        <dbReference type="Proteomes" id="UP001152622"/>
    </source>
</evidence>
<dbReference type="CDD" id="cd00063">
    <property type="entry name" value="FN3"/>
    <property type="match status" value="2"/>
</dbReference>
<evidence type="ECO:0000313" key="3">
    <source>
        <dbReference type="EMBL" id="KAJ8336681.1"/>
    </source>
</evidence>
<sequence>MEGVSYEIHITYACEGEEPRSHICASNTTTAVLSDLKSGMEYNFNLTVVLPNGSCSKTSSACVHTKPSAPGRVKVTDVESRSVTLCLERPVSMEGVSYEIHITYGCEGEDARSHICASNTTTAVLSDLKPGMEYNFNLTAVLPNGSCSKTSSACVQTKPSAPGRVKVTDVESRSVTLCWERPVSMEGVSYEIHITYGCEGEEPRSHICASNTTTAVLSDLKTGMEYNFNLTAVLPNGSCSKTSSACVHTSE</sequence>
<dbReference type="InterPro" id="IPR003961">
    <property type="entry name" value="FN3_dom"/>
</dbReference>
<dbReference type="SUPFAM" id="SSF49265">
    <property type="entry name" value="Fibronectin type III"/>
    <property type="match status" value="2"/>
</dbReference>
<proteinExistence type="predicted"/>